<dbReference type="EMBL" id="RWGY01000029">
    <property type="protein sequence ID" value="TVU18567.1"/>
    <property type="molecule type" value="Genomic_DNA"/>
</dbReference>
<evidence type="ECO:0000256" key="1">
    <source>
        <dbReference type="SAM" id="MobiDB-lite"/>
    </source>
</evidence>
<evidence type="ECO:0000313" key="2">
    <source>
        <dbReference type="EMBL" id="TVU18567.1"/>
    </source>
</evidence>
<gene>
    <name evidence="2" type="ORF">EJB05_34673</name>
</gene>
<dbReference type="Proteomes" id="UP000324897">
    <property type="component" value="Chromosome 7"/>
</dbReference>
<dbReference type="Gramene" id="TVU18567">
    <property type="protein sequence ID" value="TVU18567"/>
    <property type="gene ID" value="EJB05_34673"/>
</dbReference>
<comment type="caution">
    <text evidence="2">The sequence shown here is derived from an EMBL/GenBank/DDBJ whole genome shotgun (WGS) entry which is preliminary data.</text>
</comment>
<evidence type="ECO:0000313" key="3">
    <source>
        <dbReference type="Proteomes" id="UP000324897"/>
    </source>
</evidence>
<reference evidence="2 3" key="1">
    <citation type="journal article" date="2019" name="Sci. Rep.">
        <title>A high-quality genome of Eragrostis curvula grass provides insights into Poaceae evolution and supports new strategies to enhance forage quality.</title>
        <authorList>
            <person name="Carballo J."/>
            <person name="Santos B.A.C.M."/>
            <person name="Zappacosta D."/>
            <person name="Garbus I."/>
            <person name="Selva J.P."/>
            <person name="Gallo C.A."/>
            <person name="Diaz A."/>
            <person name="Albertini E."/>
            <person name="Caccamo M."/>
            <person name="Echenique V."/>
        </authorList>
    </citation>
    <scope>NUCLEOTIDE SEQUENCE [LARGE SCALE GENOMIC DNA]</scope>
    <source>
        <strain evidence="3">cv. Victoria</strain>
        <tissue evidence="2">Leaf</tissue>
    </source>
</reference>
<name>A0A5J9U509_9POAL</name>
<protein>
    <submittedName>
        <fullName evidence="2">Uncharacterized protein</fullName>
    </submittedName>
</protein>
<accession>A0A5J9U509</accession>
<feature type="compositionally biased region" description="Low complexity" evidence="1">
    <location>
        <begin position="77"/>
        <end position="91"/>
    </location>
</feature>
<keyword evidence="3" id="KW-1185">Reference proteome</keyword>
<organism evidence="2 3">
    <name type="scientific">Eragrostis curvula</name>
    <name type="common">weeping love grass</name>
    <dbReference type="NCBI Taxonomy" id="38414"/>
    <lineage>
        <taxon>Eukaryota</taxon>
        <taxon>Viridiplantae</taxon>
        <taxon>Streptophyta</taxon>
        <taxon>Embryophyta</taxon>
        <taxon>Tracheophyta</taxon>
        <taxon>Spermatophyta</taxon>
        <taxon>Magnoliopsida</taxon>
        <taxon>Liliopsida</taxon>
        <taxon>Poales</taxon>
        <taxon>Poaceae</taxon>
        <taxon>PACMAD clade</taxon>
        <taxon>Chloridoideae</taxon>
        <taxon>Eragrostideae</taxon>
        <taxon>Eragrostidinae</taxon>
        <taxon>Eragrostis</taxon>
    </lineage>
</organism>
<sequence>MSAGRSGATLRSGGGGTPAALQVPGVLPRSWDNHGPRDPSITPCLPQHRATRPKKMPVGGRRDAPTPSPTSIDSLFSNSGNSTSNASGHGSPTSDDDEIVQDAHNVFDEMPARSGFVGTANGYATSACVYTVVLKCSDIGPAR</sequence>
<feature type="region of interest" description="Disordered" evidence="1">
    <location>
        <begin position="1"/>
        <end position="103"/>
    </location>
</feature>
<proteinExistence type="predicted"/>
<dbReference type="AlphaFoldDB" id="A0A5J9U509"/>